<dbReference type="InterPro" id="IPR001461">
    <property type="entry name" value="Aspartic_peptidase_A1"/>
</dbReference>
<dbReference type="InterPro" id="IPR033121">
    <property type="entry name" value="PEPTIDASE_A1"/>
</dbReference>
<protein>
    <recommendedName>
        <fullName evidence="2">Peptidase A1 domain-containing protein</fullName>
    </recommendedName>
</protein>
<comment type="caution">
    <text evidence="3">The sequence shown here is derived from an EMBL/GenBank/DDBJ whole genome shotgun (WGS) entry which is preliminary data.</text>
</comment>
<keyword evidence="4" id="KW-1185">Reference proteome</keyword>
<reference evidence="3 4" key="1">
    <citation type="submission" date="2022-09" db="EMBL/GenBank/DDBJ databases">
        <authorList>
            <person name="Palmer J.M."/>
        </authorList>
    </citation>
    <scope>NUCLEOTIDE SEQUENCE [LARGE SCALE GENOMIC DNA]</scope>
    <source>
        <strain evidence="3 4">DSM 7382</strain>
    </source>
</reference>
<sequence>MGTPPRDFKLLMDSGSADLWVGGEACQSQDGGDCGNHVFLGAQSSSSFVDTKQQFQVTYGSGAVAGDIVTDDITVAGLTLAKHTFGVAAVESCPVLQ</sequence>
<evidence type="ECO:0000313" key="4">
    <source>
        <dbReference type="Proteomes" id="UP001385951"/>
    </source>
</evidence>
<feature type="domain" description="Peptidase A1" evidence="2">
    <location>
        <begin position="1"/>
        <end position="97"/>
    </location>
</feature>
<dbReference type="InterPro" id="IPR034164">
    <property type="entry name" value="Pepsin-like_dom"/>
</dbReference>
<gene>
    <name evidence="3" type="ORF">QCA50_005722</name>
</gene>
<dbReference type="PANTHER" id="PTHR47966">
    <property type="entry name" value="BETA-SITE APP-CLEAVING ENZYME, ISOFORM A-RELATED"/>
    <property type="match status" value="1"/>
</dbReference>
<dbReference type="GO" id="GO:0006508">
    <property type="term" value="P:proteolysis"/>
    <property type="evidence" value="ECO:0007669"/>
    <property type="project" value="InterPro"/>
</dbReference>
<dbReference type="Gene3D" id="2.40.70.10">
    <property type="entry name" value="Acid Proteases"/>
    <property type="match status" value="1"/>
</dbReference>
<evidence type="ECO:0000256" key="1">
    <source>
        <dbReference type="ARBA" id="ARBA00007447"/>
    </source>
</evidence>
<dbReference type="AlphaFoldDB" id="A0AAW0GAH6"/>
<dbReference type="GO" id="GO:0004190">
    <property type="term" value="F:aspartic-type endopeptidase activity"/>
    <property type="evidence" value="ECO:0007669"/>
    <property type="project" value="InterPro"/>
</dbReference>
<dbReference type="Pfam" id="PF00026">
    <property type="entry name" value="Asp"/>
    <property type="match status" value="1"/>
</dbReference>
<organism evidence="3 4">
    <name type="scientific">Cerrena zonata</name>
    <dbReference type="NCBI Taxonomy" id="2478898"/>
    <lineage>
        <taxon>Eukaryota</taxon>
        <taxon>Fungi</taxon>
        <taxon>Dikarya</taxon>
        <taxon>Basidiomycota</taxon>
        <taxon>Agaricomycotina</taxon>
        <taxon>Agaricomycetes</taxon>
        <taxon>Polyporales</taxon>
        <taxon>Cerrenaceae</taxon>
        <taxon>Cerrena</taxon>
    </lineage>
</organism>
<dbReference type="Proteomes" id="UP001385951">
    <property type="component" value="Unassembled WGS sequence"/>
</dbReference>
<dbReference type="EMBL" id="JASBNA010000006">
    <property type="protein sequence ID" value="KAK7690623.1"/>
    <property type="molecule type" value="Genomic_DNA"/>
</dbReference>
<dbReference type="PROSITE" id="PS51767">
    <property type="entry name" value="PEPTIDASE_A1"/>
    <property type="match status" value="1"/>
</dbReference>
<evidence type="ECO:0000259" key="2">
    <source>
        <dbReference type="PROSITE" id="PS51767"/>
    </source>
</evidence>
<dbReference type="SUPFAM" id="SSF50630">
    <property type="entry name" value="Acid proteases"/>
    <property type="match status" value="1"/>
</dbReference>
<dbReference type="PANTHER" id="PTHR47966:SF75">
    <property type="entry name" value="ENDOPEPTIDASE (CTSD), PUTATIVE (AFU_ORTHOLOGUE AFUA_4G07040)-RELATED"/>
    <property type="match status" value="1"/>
</dbReference>
<accession>A0AAW0GAH6</accession>
<comment type="similarity">
    <text evidence="1">Belongs to the peptidase A1 family.</text>
</comment>
<name>A0AAW0GAH6_9APHY</name>
<dbReference type="InterPro" id="IPR021109">
    <property type="entry name" value="Peptidase_aspartic_dom_sf"/>
</dbReference>
<evidence type="ECO:0000313" key="3">
    <source>
        <dbReference type="EMBL" id="KAK7690623.1"/>
    </source>
</evidence>
<dbReference type="CDD" id="cd05471">
    <property type="entry name" value="pepsin_like"/>
    <property type="match status" value="1"/>
</dbReference>
<proteinExistence type="inferred from homology"/>